<feature type="transmembrane region" description="Helical" evidence="6">
    <location>
        <begin position="308"/>
        <end position="325"/>
    </location>
</feature>
<keyword evidence="4 6" id="KW-1133">Transmembrane helix</keyword>
<accession>A0A7G8BPI1</accession>
<comment type="subcellular location">
    <subcellularLocation>
        <location evidence="1">Cell membrane</location>
        <topology evidence="1">Multi-pass membrane protein</topology>
    </subcellularLocation>
</comment>
<dbReference type="RefSeq" id="WP_186746640.1">
    <property type="nucleotide sequence ID" value="NZ_CP060394.1"/>
</dbReference>
<evidence type="ECO:0000256" key="4">
    <source>
        <dbReference type="ARBA" id="ARBA00022989"/>
    </source>
</evidence>
<keyword evidence="2" id="KW-1003">Cell membrane</keyword>
<keyword evidence="5 6" id="KW-0472">Membrane</keyword>
<feature type="transmembrane region" description="Helical" evidence="6">
    <location>
        <begin position="52"/>
        <end position="77"/>
    </location>
</feature>
<proteinExistence type="predicted"/>
<feature type="transmembrane region" description="Helical" evidence="6">
    <location>
        <begin position="692"/>
        <end position="710"/>
    </location>
</feature>
<name>A0A7G8BPI1_9BACT</name>
<dbReference type="Pfam" id="PF03739">
    <property type="entry name" value="LptF_LptG"/>
    <property type="match status" value="2"/>
</dbReference>
<sequence>MRILTRYILREVLSHGLLGGVLFTFVLFMKELGPLLELAVRNSTSTSTVTEIFLLMLPNMCTVTIPMAVLVGTLLGLSRLAADSEITAMRASGVGVWRFVGIVGVVAAVAWGIGLVNTLYLAPKASAQMLKLEDELKNTQATYEIQPRVFYEDLKNVVLYVEDVRAGTGAARWRQVFLADLTDPVSPKVTTAEEATVASTDNQTLVMRLRNGMQHQTASDQPDQYNVSTFAQTDLPLEATSAPEPHLGHSDAPVLAMSNHELIERTQQQGGRWYQIELQRRYAYPSACLVLILVGVPLGISSKRGGKGAGFVLTIVLVFVYYFLSSTGVALARQNKLPVFAGVWMANLLFGISGIFFLRQMSTGGAALAAVTSVGSWFRWKKSSPSAGTVAPSERTVSKRHVRGSFPLILDEYVIRQFLSVLALVLTAFVMLMLVFTFFELLGDIIRNQTPFIIVGEYLFNLMPSMIYITTPLSVLIAVLVVFGGLNRTNELTAMKATGVSLYRIIVPILVIASVLSLSLFLFDEVYLPAANRKQEALHNVIKGRPAQTYLRPDRKWMFGLQQPGKPGRIFYYEFFDSDNDRFANITVFEFDPTTFSLSRRIFAAGAHWDPQIHRWIFEHGWERSFQGDSVTDFKTFEVDTFPEIIELPQYFKKETRPSQEMSFNELQQYIRDLRQSGLDTMRLRVQLNRKLAYPLITLVMSVLAIPFALSMGKRGSLAGIGIAIGMAIAYMFVDGMFEAMGNVNMLPAFLAAWSPDVLFGLAGSYLLLRTPT</sequence>
<dbReference type="KEGG" id="adin:H7849_11480"/>
<keyword evidence="8" id="KW-1185">Reference proteome</keyword>
<dbReference type="PANTHER" id="PTHR33529">
    <property type="entry name" value="SLR0882 PROTEIN-RELATED"/>
    <property type="match status" value="1"/>
</dbReference>
<evidence type="ECO:0000313" key="8">
    <source>
        <dbReference type="Proteomes" id="UP000515312"/>
    </source>
</evidence>
<evidence type="ECO:0000256" key="1">
    <source>
        <dbReference type="ARBA" id="ARBA00004651"/>
    </source>
</evidence>
<dbReference type="GO" id="GO:0015920">
    <property type="term" value="P:lipopolysaccharide transport"/>
    <property type="evidence" value="ECO:0007669"/>
    <property type="project" value="TreeGrafter"/>
</dbReference>
<keyword evidence="3 6" id="KW-0812">Transmembrane</keyword>
<feature type="transmembrane region" description="Helical" evidence="6">
    <location>
        <begin position="459"/>
        <end position="483"/>
    </location>
</feature>
<evidence type="ECO:0000256" key="3">
    <source>
        <dbReference type="ARBA" id="ARBA00022692"/>
    </source>
</evidence>
<evidence type="ECO:0000256" key="6">
    <source>
        <dbReference type="SAM" id="Phobius"/>
    </source>
</evidence>
<feature type="transmembrane region" description="Helical" evidence="6">
    <location>
        <begin position="97"/>
        <end position="122"/>
    </location>
</feature>
<dbReference type="InterPro" id="IPR005495">
    <property type="entry name" value="LptG/LptF_permease"/>
</dbReference>
<feature type="transmembrane region" description="Helical" evidence="6">
    <location>
        <begin position="418"/>
        <end position="439"/>
    </location>
</feature>
<protein>
    <submittedName>
        <fullName evidence="7">LptF/LptG family permease</fullName>
    </submittedName>
</protein>
<feature type="transmembrane region" description="Helical" evidence="6">
    <location>
        <begin position="337"/>
        <end position="358"/>
    </location>
</feature>
<feature type="transmembrane region" description="Helical" evidence="6">
    <location>
        <begin position="503"/>
        <end position="523"/>
    </location>
</feature>
<evidence type="ECO:0000313" key="7">
    <source>
        <dbReference type="EMBL" id="QNI34451.1"/>
    </source>
</evidence>
<feature type="transmembrane region" description="Helical" evidence="6">
    <location>
        <begin position="716"/>
        <end position="734"/>
    </location>
</feature>
<evidence type="ECO:0000256" key="5">
    <source>
        <dbReference type="ARBA" id="ARBA00023136"/>
    </source>
</evidence>
<dbReference type="GO" id="GO:0043190">
    <property type="term" value="C:ATP-binding cassette (ABC) transporter complex"/>
    <property type="evidence" value="ECO:0007669"/>
    <property type="project" value="TreeGrafter"/>
</dbReference>
<feature type="transmembrane region" description="Helical" evidence="6">
    <location>
        <begin position="12"/>
        <end position="32"/>
    </location>
</feature>
<dbReference type="AlphaFoldDB" id="A0A7G8BPI1"/>
<organism evidence="7 8">
    <name type="scientific">Alloacidobacterium dinghuense</name>
    <dbReference type="NCBI Taxonomy" id="2763107"/>
    <lineage>
        <taxon>Bacteria</taxon>
        <taxon>Pseudomonadati</taxon>
        <taxon>Acidobacteriota</taxon>
        <taxon>Terriglobia</taxon>
        <taxon>Terriglobales</taxon>
        <taxon>Acidobacteriaceae</taxon>
        <taxon>Alloacidobacterium</taxon>
    </lineage>
</organism>
<gene>
    <name evidence="7" type="ORF">H7849_11480</name>
</gene>
<evidence type="ECO:0000256" key="2">
    <source>
        <dbReference type="ARBA" id="ARBA00022475"/>
    </source>
</evidence>
<dbReference type="PANTHER" id="PTHR33529:SF6">
    <property type="entry name" value="YJGP_YJGQ FAMILY PERMEASE"/>
    <property type="match status" value="1"/>
</dbReference>
<feature type="transmembrane region" description="Helical" evidence="6">
    <location>
        <begin position="746"/>
        <end position="769"/>
    </location>
</feature>
<reference evidence="7 8" key="1">
    <citation type="submission" date="2020-08" db="EMBL/GenBank/DDBJ databases">
        <title>Edaphobacter telluris sp. nov. and Acidobacterium dinghuensis sp. nov., two acidobacteria isolated from forest soil.</title>
        <authorList>
            <person name="Fu J."/>
            <person name="Qiu L."/>
        </authorList>
    </citation>
    <scope>NUCLEOTIDE SEQUENCE [LARGE SCALE GENOMIC DNA]</scope>
    <source>
        <strain evidence="7">4Y35</strain>
    </source>
</reference>
<dbReference type="Proteomes" id="UP000515312">
    <property type="component" value="Chromosome"/>
</dbReference>
<dbReference type="EMBL" id="CP060394">
    <property type="protein sequence ID" value="QNI34451.1"/>
    <property type="molecule type" value="Genomic_DNA"/>
</dbReference>
<feature type="transmembrane region" description="Helical" evidence="6">
    <location>
        <begin position="282"/>
        <end position="302"/>
    </location>
</feature>